<dbReference type="InterPro" id="IPR005733">
    <property type="entry name" value="TopoI_bac-type"/>
</dbReference>
<keyword evidence="3" id="KW-0479">Metal-binding</keyword>
<dbReference type="InterPro" id="IPR023406">
    <property type="entry name" value="Topo_IA_AS"/>
</dbReference>
<dbReference type="InterPro" id="IPR000380">
    <property type="entry name" value="Topo_IA"/>
</dbReference>
<keyword evidence="5 8" id="KW-0799">Topoisomerase</keyword>
<proteinExistence type="inferred from homology"/>
<feature type="active site" description="O-(5'-phospho-DNA)-tyrosine intermediate" evidence="8">
    <location>
        <position position="284"/>
    </location>
</feature>
<name>A0ABT8KTC2_9BACT</name>
<dbReference type="InterPro" id="IPR034149">
    <property type="entry name" value="TOPRIM_TopoI"/>
</dbReference>
<comment type="caution">
    <text evidence="8">Lacks conserved residue(s) required for the propagation of feature annotation.</text>
</comment>
<dbReference type="EMBL" id="JAUJEA010000006">
    <property type="protein sequence ID" value="MDN5203237.1"/>
    <property type="molecule type" value="Genomic_DNA"/>
</dbReference>
<dbReference type="Proteomes" id="UP001172082">
    <property type="component" value="Unassembled WGS sequence"/>
</dbReference>
<protein>
    <recommendedName>
        <fullName evidence="8">DNA topoisomerase 1</fullName>
        <ecNumber evidence="8">5.6.2.1</ecNumber>
    </recommendedName>
    <alternativeName>
        <fullName evidence="8">DNA topoisomerase I</fullName>
    </alternativeName>
</protein>
<feature type="site" description="Interaction with DNA" evidence="8">
    <location>
        <position position="140"/>
    </location>
</feature>
<dbReference type="InterPro" id="IPR013497">
    <property type="entry name" value="Topo_IA_cen"/>
</dbReference>
<dbReference type="InterPro" id="IPR013824">
    <property type="entry name" value="Topo_IA_cen_sub1"/>
</dbReference>
<dbReference type="PANTHER" id="PTHR42785">
    <property type="entry name" value="DNA TOPOISOMERASE, TYPE IA, CORE"/>
    <property type="match status" value="1"/>
</dbReference>
<dbReference type="PROSITE" id="PS50880">
    <property type="entry name" value="TOPRIM"/>
    <property type="match status" value="1"/>
</dbReference>
<feature type="site" description="Interaction with DNA" evidence="8">
    <location>
        <position position="139"/>
    </location>
</feature>
<dbReference type="EC" id="5.6.2.1" evidence="8"/>
<dbReference type="CDD" id="cd00186">
    <property type="entry name" value="TOP1Ac"/>
    <property type="match status" value="1"/>
</dbReference>
<comment type="similarity">
    <text evidence="2 8">Belongs to the type IA topoisomerase family.</text>
</comment>
<dbReference type="SMART" id="SM00493">
    <property type="entry name" value="TOPRIM"/>
    <property type="match status" value="1"/>
</dbReference>
<comment type="catalytic activity">
    <reaction evidence="1 8">
        <text>ATP-independent breakage of single-stranded DNA, followed by passage and rejoining.</text>
        <dbReference type="EC" id="5.6.2.1"/>
    </reaction>
</comment>
<dbReference type="Gene3D" id="3.40.50.140">
    <property type="match status" value="1"/>
</dbReference>
<sequence>MPKNLVIVESPAKAKTIEGYLGSDFKVASSYGHVRDLPKGDKAIDIGDGFKPTYEVSKDKKEVIKELKKLVKEAETVYLASDDDREGEAISWHLKEVLKLDDSKSRRIVFREITKNAIVNALQTPRGIDIDLVNAQQARRVLDRLVGFELSPILWKKIKTGLSAGRVQSVAVRLVVEREREIDKFEATSSYKVTATFILEKGKELHAELSQKFATKEEAMEFLEKCKGAEFSIQNLEKKPGKKSPAPPFTTSTLQQEASRKLGFSVAQTMTLAQRLYEAGKISYMRTDSTNLSNDAVNSASNEIQSAFGNEYLHQRQFKTKSKGAQEAHEAIRPTNFSEKDAGSDRNEARLYELIWKRAIASQMADAQLEKTIATIGISTVPQTFVASGEVIKFDGFLKVYIESTDEEENDEESKGMLPPLTVGQNLTLDHIKAKQGFTRPPARYTEASLVKKLEDMGIGRPSTYAPTISTIQKREYVVKEFREGKEREYQEILLRNNEVKAKTKIEVTGTEKNKLFPTNIAMVVNDFLIKHFPNVTDYSFTAKVEKEFDEIAEGQKEWDKMIESFYGGFHSKVESTESIERSEVGSSRELGEDPVSGKKVIARLGRFGPIVQIGENDDEEKPKFASLRRGQFIESIALEEALELFKLPRDVGEFEGEQMVAAIGRFGPYVRHNGKFYSLGKEIDPLNVTVEEAIEIIQEKRKADAEKFIKAFDENPDVQILKGRWGPYIKVGRKNVKIPKDKKPEELTLEECLELAEKAPAKKGRAAKKK</sequence>
<dbReference type="Gene3D" id="1.10.290.10">
    <property type="entry name" value="Topoisomerase I, domain 4"/>
    <property type="match status" value="1"/>
</dbReference>
<dbReference type="GO" id="GO:0003917">
    <property type="term" value="F:DNA topoisomerase type I (single strand cut, ATP-independent) activity"/>
    <property type="evidence" value="ECO:0007669"/>
    <property type="project" value="UniProtKB-EC"/>
</dbReference>
<dbReference type="Pfam" id="PF13368">
    <property type="entry name" value="Toprim_C_rpt"/>
    <property type="match status" value="3"/>
</dbReference>
<feature type="domain" description="Toprim" evidence="10">
    <location>
        <begin position="3"/>
        <end position="113"/>
    </location>
</feature>
<dbReference type="InterPro" id="IPR013825">
    <property type="entry name" value="Topo_IA_cen_sub2"/>
</dbReference>
<dbReference type="InterPro" id="IPR023405">
    <property type="entry name" value="Topo_IA_core_domain"/>
</dbReference>
<keyword evidence="7 8" id="KW-0413">Isomerase</keyword>
<dbReference type="CDD" id="cd03363">
    <property type="entry name" value="TOPRIM_TopoIA_TopoI"/>
    <property type="match status" value="1"/>
</dbReference>
<dbReference type="InterPro" id="IPR003601">
    <property type="entry name" value="Topo_IA_2"/>
</dbReference>
<feature type="domain" description="Topo IA-type catalytic" evidence="11">
    <location>
        <begin position="129"/>
        <end position="574"/>
    </location>
</feature>
<evidence type="ECO:0000256" key="3">
    <source>
        <dbReference type="ARBA" id="ARBA00022723"/>
    </source>
</evidence>
<comment type="function">
    <text evidence="8">Releases the supercoiling and torsional tension of DNA, which is introduced during the DNA replication and transcription, by transiently cleaving and rejoining one strand of the DNA duplex. Introduces a single-strand break via transesterification at a target site in duplex DNA. The scissile phosphodiester is attacked by the catalytic tyrosine of the enzyme, resulting in the formation of a DNA-(5'-phosphotyrosyl)-enzyme intermediate and the expulsion of a 3'-OH DNA strand. The free DNA strand then undergoes passage around the unbroken strand, thus removing DNA supercoils. Finally, in the religation step, the DNA 3'-OH attacks the covalent intermediate to expel the active-site tyrosine and restore the DNA phosphodiester backbone.</text>
</comment>
<feature type="compositionally biased region" description="Basic and acidic residues" evidence="9">
    <location>
        <begin position="324"/>
        <end position="344"/>
    </location>
</feature>
<dbReference type="GO" id="GO:0005524">
    <property type="term" value="F:ATP binding"/>
    <property type="evidence" value="ECO:0007669"/>
    <property type="project" value="UniProtKB-KW"/>
</dbReference>
<dbReference type="HAMAP" id="MF_00952">
    <property type="entry name" value="Topoisom_1_prok"/>
    <property type="match status" value="1"/>
</dbReference>
<dbReference type="RefSeq" id="WP_346753260.1">
    <property type="nucleotide sequence ID" value="NZ_JAUJEA010000006.1"/>
</dbReference>
<dbReference type="PROSITE" id="PS52039">
    <property type="entry name" value="TOPO_IA_2"/>
    <property type="match status" value="1"/>
</dbReference>
<feature type="region of interest" description="Disordered" evidence="9">
    <location>
        <begin position="323"/>
        <end position="344"/>
    </location>
</feature>
<evidence type="ECO:0000256" key="7">
    <source>
        <dbReference type="ARBA" id="ARBA00023235"/>
    </source>
</evidence>
<dbReference type="Gene3D" id="1.10.460.10">
    <property type="entry name" value="Topoisomerase I, domain 2"/>
    <property type="match status" value="1"/>
</dbReference>
<keyword evidence="12" id="KW-0067">ATP-binding</keyword>
<dbReference type="Pfam" id="PF01131">
    <property type="entry name" value="Topoisom_bac"/>
    <property type="match status" value="1"/>
</dbReference>
<evidence type="ECO:0000259" key="11">
    <source>
        <dbReference type="PROSITE" id="PS52039"/>
    </source>
</evidence>
<feature type="site" description="Interaction with DNA" evidence="8">
    <location>
        <position position="286"/>
    </location>
</feature>
<dbReference type="InterPro" id="IPR006171">
    <property type="entry name" value="TOPRIM_dom"/>
</dbReference>
<feature type="site" description="Interaction with DNA" evidence="8">
    <location>
        <position position="475"/>
    </location>
</feature>
<dbReference type="SMART" id="SM00436">
    <property type="entry name" value="TOP1Bc"/>
    <property type="match status" value="1"/>
</dbReference>
<evidence type="ECO:0000313" key="12">
    <source>
        <dbReference type="EMBL" id="MDN5203237.1"/>
    </source>
</evidence>
<dbReference type="InterPro" id="IPR028612">
    <property type="entry name" value="Topoisom_1_IA"/>
</dbReference>
<dbReference type="Pfam" id="PF01751">
    <property type="entry name" value="Toprim"/>
    <property type="match status" value="1"/>
</dbReference>
<evidence type="ECO:0000256" key="4">
    <source>
        <dbReference type="ARBA" id="ARBA00022842"/>
    </source>
</evidence>
<dbReference type="InterPro" id="IPR013826">
    <property type="entry name" value="Topo_IA_cen_sub3"/>
</dbReference>
<evidence type="ECO:0000256" key="5">
    <source>
        <dbReference type="ARBA" id="ARBA00023029"/>
    </source>
</evidence>
<evidence type="ECO:0000256" key="8">
    <source>
        <dbReference type="HAMAP-Rule" id="MF_00952"/>
    </source>
</evidence>
<feature type="site" description="Interaction with DNA" evidence="8">
    <location>
        <position position="143"/>
    </location>
</feature>
<dbReference type="PROSITE" id="PS00396">
    <property type="entry name" value="TOPO_IA_1"/>
    <property type="match status" value="1"/>
</dbReference>
<dbReference type="PANTHER" id="PTHR42785:SF1">
    <property type="entry name" value="DNA TOPOISOMERASE"/>
    <property type="match status" value="1"/>
</dbReference>
<dbReference type="InterPro" id="IPR025589">
    <property type="entry name" value="Toprim_C_rpt"/>
</dbReference>
<comment type="caution">
    <text evidence="12">The sequence shown here is derived from an EMBL/GenBank/DDBJ whole genome shotgun (WGS) entry which is preliminary data.</text>
</comment>
<keyword evidence="13" id="KW-1185">Reference proteome</keyword>
<gene>
    <name evidence="8 12" type="primary">topA</name>
    <name evidence="12" type="ORF">QQ008_17740</name>
</gene>
<feature type="site" description="Interaction with DNA" evidence="8">
    <location>
        <position position="33"/>
    </location>
</feature>
<keyword evidence="12" id="KW-0547">Nucleotide-binding</keyword>
<evidence type="ECO:0000313" key="13">
    <source>
        <dbReference type="Proteomes" id="UP001172082"/>
    </source>
</evidence>
<evidence type="ECO:0000256" key="6">
    <source>
        <dbReference type="ARBA" id="ARBA00023125"/>
    </source>
</evidence>
<dbReference type="InterPro" id="IPR003602">
    <property type="entry name" value="Topo_IA_DNA-bd_dom"/>
</dbReference>
<dbReference type="NCBIfam" id="TIGR01051">
    <property type="entry name" value="topA_bact"/>
    <property type="match status" value="1"/>
</dbReference>
<reference evidence="12" key="1">
    <citation type="submission" date="2023-06" db="EMBL/GenBank/DDBJ databases">
        <title>Genomic of Parafulvivirga corallium.</title>
        <authorList>
            <person name="Wang G."/>
        </authorList>
    </citation>
    <scope>NUCLEOTIDE SEQUENCE</scope>
    <source>
        <strain evidence="12">BMA10</strain>
    </source>
</reference>
<keyword evidence="6 8" id="KW-0238">DNA-binding</keyword>
<evidence type="ECO:0000256" key="1">
    <source>
        <dbReference type="ARBA" id="ARBA00000213"/>
    </source>
</evidence>
<organism evidence="12 13">
    <name type="scientific">Splendidivirga corallicola</name>
    <dbReference type="NCBI Taxonomy" id="3051826"/>
    <lineage>
        <taxon>Bacteria</taxon>
        <taxon>Pseudomonadati</taxon>
        <taxon>Bacteroidota</taxon>
        <taxon>Cytophagia</taxon>
        <taxon>Cytophagales</taxon>
        <taxon>Splendidivirgaceae</taxon>
        <taxon>Splendidivirga</taxon>
    </lineage>
</organism>
<dbReference type="Gene3D" id="2.70.20.10">
    <property type="entry name" value="Topoisomerase I, domain 3"/>
    <property type="match status" value="1"/>
</dbReference>
<feature type="region of interest" description="Interaction with DNA" evidence="8">
    <location>
        <begin position="163"/>
        <end position="168"/>
    </location>
</feature>
<comment type="subunit">
    <text evidence="8">Monomer.</text>
</comment>
<dbReference type="SUPFAM" id="SSF56712">
    <property type="entry name" value="Prokaryotic type I DNA topoisomerase"/>
    <property type="match status" value="1"/>
</dbReference>
<evidence type="ECO:0000256" key="9">
    <source>
        <dbReference type="SAM" id="MobiDB-lite"/>
    </source>
</evidence>
<evidence type="ECO:0000259" key="10">
    <source>
        <dbReference type="PROSITE" id="PS50880"/>
    </source>
</evidence>
<feature type="site" description="Interaction with DNA" evidence="8">
    <location>
        <position position="155"/>
    </location>
</feature>
<dbReference type="SMART" id="SM00437">
    <property type="entry name" value="TOP1Ac"/>
    <property type="match status" value="1"/>
</dbReference>
<accession>A0ABT8KTC2</accession>
<keyword evidence="4" id="KW-0460">Magnesium</keyword>
<evidence type="ECO:0000256" key="2">
    <source>
        <dbReference type="ARBA" id="ARBA00009446"/>
    </source>
</evidence>
<dbReference type="PRINTS" id="PR00417">
    <property type="entry name" value="PRTPISMRASEI"/>
</dbReference>